<dbReference type="NCBIfam" id="TIGR01550">
    <property type="entry name" value="DOC_P1"/>
    <property type="match status" value="1"/>
</dbReference>
<dbReference type="RefSeq" id="WP_145676061.1">
    <property type="nucleotide sequence ID" value="NZ_VITF01000005.1"/>
</dbReference>
<feature type="domain" description="Fido" evidence="1">
    <location>
        <begin position="14"/>
        <end position="132"/>
    </location>
</feature>
<dbReference type="InterPro" id="IPR006440">
    <property type="entry name" value="Doc"/>
</dbReference>
<dbReference type="PANTHER" id="PTHR39426:SF1">
    <property type="entry name" value="HOMOLOGY TO DEATH-ON-CURING PROTEIN OF PHAGE P1"/>
    <property type="match status" value="1"/>
</dbReference>
<dbReference type="Gene3D" id="1.20.120.1870">
    <property type="entry name" value="Fic/DOC protein, Fido domain"/>
    <property type="match status" value="1"/>
</dbReference>
<dbReference type="SUPFAM" id="SSF140931">
    <property type="entry name" value="Fic-like"/>
    <property type="match status" value="1"/>
</dbReference>
<dbReference type="InterPro" id="IPR036597">
    <property type="entry name" value="Fido-like_dom_sf"/>
</dbReference>
<evidence type="ECO:0000259" key="1">
    <source>
        <dbReference type="PROSITE" id="PS51459"/>
    </source>
</evidence>
<evidence type="ECO:0000313" key="3">
    <source>
        <dbReference type="Proteomes" id="UP000316083"/>
    </source>
</evidence>
<name>A0A560B906_AZOBR</name>
<dbReference type="PANTHER" id="PTHR39426">
    <property type="entry name" value="HOMOLOGY TO DEATH-ON-CURING PROTEIN OF PHAGE P1"/>
    <property type="match status" value="1"/>
</dbReference>
<dbReference type="Proteomes" id="UP000316083">
    <property type="component" value="Unassembled WGS sequence"/>
</dbReference>
<accession>A0A560B906</accession>
<organism evidence="2 3">
    <name type="scientific">Azospirillum brasilense</name>
    <dbReference type="NCBI Taxonomy" id="192"/>
    <lineage>
        <taxon>Bacteria</taxon>
        <taxon>Pseudomonadati</taxon>
        <taxon>Pseudomonadota</taxon>
        <taxon>Alphaproteobacteria</taxon>
        <taxon>Rhodospirillales</taxon>
        <taxon>Azospirillaceae</taxon>
        <taxon>Azospirillum</taxon>
    </lineage>
</organism>
<proteinExistence type="predicted"/>
<gene>
    <name evidence="2" type="ORF">FBZ82_105233</name>
</gene>
<dbReference type="AlphaFoldDB" id="A0A560B906"/>
<reference evidence="2 3" key="1">
    <citation type="submission" date="2019-06" db="EMBL/GenBank/DDBJ databases">
        <title>Genomic Encyclopedia of Type Strains, Phase IV (KMG-V): Genome sequencing to study the core and pangenomes of soil and plant-associated prokaryotes.</title>
        <authorList>
            <person name="Whitman W."/>
        </authorList>
    </citation>
    <scope>NUCLEOTIDE SEQUENCE [LARGE SCALE GENOMIC DNA]</scope>
    <source>
        <strain evidence="2 3">BR 11796</strain>
    </source>
</reference>
<dbReference type="InterPro" id="IPR003812">
    <property type="entry name" value="Fido"/>
</dbReference>
<evidence type="ECO:0000313" key="2">
    <source>
        <dbReference type="EMBL" id="TWA69076.1"/>
    </source>
</evidence>
<dbReference type="EMBL" id="VITF01000005">
    <property type="protein sequence ID" value="TWA69076.1"/>
    <property type="molecule type" value="Genomic_DNA"/>
</dbReference>
<dbReference type="GO" id="GO:0016301">
    <property type="term" value="F:kinase activity"/>
    <property type="evidence" value="ECO:0007669"/>
    <property type="project" value="InterPro"/>
</dbReference>
<dbReference type="Pfam" id="PF02661">
    <property type="entry name" value="Fic"/>
    <property type="match status" value="1"/>
</dbReference>
<protein>
    <submittedName>
        <fullName evidence="2">Death-on-curing protein</fullName>
    </submittedName>
</protein>
<dbReference type="PROSITE" id="PS51459">
    <property type="entry name" value="FIDO"/>
    <property type="match status" value="1"/>
</dbReference>
<comment type="caution">
    <text evidence="2">The sequence shown here is derived from an EMBL/GenBank/DDBJ whole genome shotgun (WGS) entry which is preliminary data.</text>
</comment>
<dbReference type="InterPro" id="IPR053737">
    <property type="entry name" value="Type_II_TA_Toxin"/>
</dbReference>
<sequence>MDQPSIQGRPYVNPPLQTVLDLHGELLLEHGGAPGIRDLGALEASLARPYQLIAYGDDRLTIFDLAAAVCVSVCRNHPFVDENKRAAFVGLGLCLGLNGFELDAAEREAADTILALAAGTLSEEAFRDWVADHCYDIGFCDMGDPES</sequence>
<dbReference type="PIRSF" id="PIRSF018297">
    <property type="entry name" value="Doc"/>
    <property type="match status" value="1"/>
</dbReference>